<evidence type="ECO:0000256" key="2">
    <source>
        <dbReference type="ARBA" id="ARBA00022487"/>
    </source>
</evidence>
<name>A0A0N0U639_9HYME</name>
<accession>A0A0N0U639</accession>
<dbReference type="PROSITE" id="PS00122">
    <property type="entry name" value="CARBOXYLESTERASE_B_1"/>
    <property type="match status" value="1"/>
</dbReference>
<proteinExistence type="inferred from homology"/>
<dbReference type="EC" id="3.1.1.-" evidence="6"/>
<keyword evidence="5" id="KW-0325">Glycoprotein</keyword>
<keyword evidence="3 6" id="KW-0378">Hydrolase</keyword>
<dbReference type="PANTHER" id="PTHR43142:SF1">
    <property type="entry name" value="CARBOXYLIC ESTER HYDROLASE"/>
    <property type="match status" value="1"/>
</dbReference>
<dbReference type="InterPro" id="IPR029058">
    <property type="entry name" value="AB_hydrolase_fold"/>
</dbReference>
<dbReference type="PANTHER" id="PTHR43142">
    <property type="entry name" value="CARBOXYLIC ESTER HYDROLASE"/>
    <property type="match status" value="1"/>
</dbReference>
<feature type="domain" description="Carboxylesterase type B" evidence="7">
    <location>
        <begin position="445"/>
        <end position="583"/>
    </location>
</feature>
<dbReference type="Proteomes" id="UP000053105">
    <property type="component" value="Unassembled WGS sequence"/>
</dbReference>
<evidence type="ECO:0000313" key="9">
    <source>
        <dbReference type="Proteomes" id="UP000053105"/>
    </source>
</evidence>
<evidence type="ECO:0000256" key="6">
    <source>
        <dbReference type="RuleBase" id="RU361235"/>
    </source>
</evidence>
<evidence type="ECO:0000313" key="8">
    <source>
        <dbReference type="EMBL" id="KOX76874.1"/>
    </source>
</evidence>
<reference evidence="8 9" key="1">
    <citation type="submission" date="2015-07" db="EMBL/GenBank/DDBJ databases">
        <title>The genome of Melipona quadrifasciata.</title>
        <authorList>
            <person name="Pan H."/>
            <person name="Kapheim K."/>
        </authorList>
    </citation>
    <scope>NUCLEOTIDE SEQUENCE [LARGE SCALE GENOMIC DNA]</scope>
    <source>
        <strain evidence="8">0111107301</strain>
        <tissue evidence="8">Whole body</tissue>
    </source>
</reference>
<dbReference type="Pfam" id="PF00135">
    <property type="entry name" value="COesterase"/>
    <property type="match status" value="2"/>
</dbReference>
<protein>
    <recommendedName>
        <fullName evidence="6">Carboxylic ester hydrolase</fullName>
        <ecNumber evidence="6">3.1.1.-</ecNumber>
    </recommendedName>
</protein>
<keyword evidence="4" id="KW-1015">Disulfide bond</keyword>
<sequence>MNVAVPAADWKDEFLTQKQRRSFMSKSRNLLYVDSIVIFLQLHRGRKEQANLDKEKIKLKMKGILIIFFCISGFAFAQQSTEEQPLVTAPIGKIRGSIFTTRLGRKVYSFRGIRYGEPPIGQLRFHRQPPIPANDWRNIFDATEEGPSCPHPGGKIMSEDCLRLNVYTTKLPCKHENVSRPVMIFIHPGGFYGFSGQSANFGPQYLLDKDIVLVTINYRLGTLGFLNTGDSLAPGNMGLKDQVLAFQWVQRNIAAFGGNPNSVTLCGYSAGSFSIMLHMVSPMSRNLFHRAIAMSSSAIKLEVYSGVSQRGQPELVQKQARLLDCPTDSTSSLLRCFRSKPAENFTNTFNSLFDWRGNPTLLWSPAVEPEVPGIERFLTDQPYNLIKQRKFHQVPLILGVTTDELGGQSPIILLNCIDYERAAQSGNDTIYRELDKNWNTLAPILLADCLTIFPVYRAAKLFATYSTHPVYFYKFTFQGRRSFYPLNDTTPYGVSHHDDLQYLFFMKNFFSYFESDAPEIPMVEISTSIWSNFVINGEPIPKDDDKLRNVKWSNLIPEQTNFLELNLYPSMKTEFFPERMRLWETLFPAPPVPNTVKH</sequence>
<dbReference type="Gene3D" id="3.40.50.1820">
    <property type="entry name" value="alpha/beta hydrolase"/>
    <property type="match status" value="1"/>
</dbReference>
<dbReference type="EMBL" id="KQ435739">
    <property type="protein sequence ID" value="KOX76874.1"/>
    <property type="molecule type" value="Genomic_DNA"/>
</dbReference>
<evidence type="ECO:0000256" key="5">
    <source>
        <dbReference type="ARBA" id="ARBA00023180"/>
    </source>
</evidence>
<feature type="domain" description="Carboxylesterase type B" evidence="7">
    <location>
        <begin position="84"/>
        <end position="415"/>
    </location>
</feature>
<evidence type="ECO:0000256" key="4">
    <source>
        <dbReference type="ARBA" id="ARBA00023157"/>
    </source>
</evidence>
<evidence type="ECO:0000256" key="3">
    <source>
        <dbReference type="ARBA" id="ARBA00022801"/>
    </source>
</evidence>
<organism evidence="8 9">
    <name type="scientific">Melipona quadrifasciata</name>
    <dbReference type="NCBI Taxonomy" id="166423"/>
    <lineage>
        <taxon>Eukaryota</taxon>
        <taxon>Metazoa</taxon>
        <taxon>Ecdysozoa</taxon>
        <taxon>Arthropoda</taxon>
        <taxon>Hexapoda</taxon>
        <taxon>Insecta</taxon>
        <taxon>Pterygota</taxon>
        <taxon>Neoptera</taxon>
        <taxon>Endopterygota</taxon>
        <taxon>Hymenoptera</taxon>
        <taxon>Apocrita</taxon>
        <taxon>Aculeata</taxon>
        <taxon>Apoidea</taxon>
        <taxon>Anthophila</taxon>
        <taxon>Apidae</taxon>
        <taxon>Melipona</taxon>
    </lineage>
</organism>
<evidence type="ECO:0000256" key="1">
    <source>
        <dbReference type="ARBA" id="ARBA00005964"/>
    </source>
</evidence>
<comment type="similarity">
    <text evidence="1 6">Belongs to the type-B carboxylesterase/lipase family.</text>
</comment>
<dbReference type="InterPro" id="IPR002018">
    <property type="entry name" value="CarbesteraseB"/>
</dbReference>
<dbReference type="InterPro" id="IPR019826">
    <property type="entry name" value="Carboxylesterase_B_AS"/>
</dbReference>
<dbReference type="SUPFAM" id="SSF53474">
    <property type="entry name" value="alpha/beta-Hydrolases"/>
    <property type="match status" value="1"/>
</dbReference>
<gene>
    <name evidence="8" type="ORF">WN51_11292</name>
</gene>
<keyword evidence="9" id="KW-1185">Reference proteome</keyword>
<evidence type="ECO:0000259" key="7">
    <source>
        <dbReference type="Pfam" id="PF00135"/>
    </source>
</evidence>
<dbReference type="AlphaFoldDB" id="A0A0N0U639"/>
<dbReference type="OrthoDB" id="19653at2759"/>
<keyword evidence="2" id="KW-0719">Serine esterase</keyword>
<dbReference type="GO" id="GO:0052689">
    <property type="term" value="F:carboxylic ester hydrolase activity"/>
    <property type="evidence" value="ECO:0007669"/>
    <property type="project" value="UniProtKB-KW"/>
</dbReference>
<dbReference type="STRING" id="166423.A0A0N0U639"/>